<dbReference type="AlphaFoldDB" id="A0A9Q0NHM0"/>
<evidence type="ECO:0000256" key="3">
    <source>
        <dbReference type="ARBA" id="ARBA00023157"/>
    </source>
</evidence>
<reference evidence="4" key="1">
    <citation type="submission" date="2022-07" db="EMBL/GenBank/DDBJ databases">
        <authorList>
            <person name="Trinca V."/>
            <person name="Uliana J.V.C."/>
            <person name="Torres T.T."/>
            <person name="Ward R.J."/>
            <person name="Monesi N."/>
        </authorList>
    </citation>
    <scope>NUCLEOTIDE SEQUENCE</scope>
    <source>
        <strain evidence="4">HSMRA1968</strain>
        <tissue evidence="4">Whole embryos</tissue>
    </source>
</reference>
<keyword evidence="3" id="KW-1015">Disulfide bond</keyword>
<dbReference type="Proteomes" id="UP001151699">
    <property type="component" value="Chromosome A"/>
</dbReference>
<evidence type="ECO:0000313" key="4">
    <source>
        <dbReference type="EMBL" id="KAJ6649774.1"/>
    </source>
</evidence>
<organism evidence="4 5">
    <name type="scientific">Pseudolycoriella hygida</name>
    <dbReference type="NCBI Taxonomy" id="35572"/>
    <lineage>
        <taxon>Eukaryota</taxon>
        <taxon>Metazoa</taxon>
        <taxon>Ecdysozoa</taxon>
        <taxon>Arthropoda</taxon>
        <taxon>Hexapoda</taxon>
        <taxon>Insecta</taxon>
        <taxon>Pterygota</taxon>
        <taxon>Neoptera</taxon>
        <taxon>Endopterygota</taxon>
        <taxon>Diptera</taxon>
        <taxon>Nematocera</taxon>
        <taxon>Sciaroidea</taxon>
        <taxon>Sciaridae</taxon>
        <taxon>Pseudolycoriella</taxon>
    </lineage>
</organism>
<proteinExistence type="predicted"/>
<gene>
    <name evidence="4" type="primary">ALO3</name>
    <name evidence="4" type="ORF">Bhyg_05014</name>
</gene>
<dbReference type="Pfam" id="PF11410">
    <property type="entry name" value="Antifungal_pept"/>
    <property type="match status" value="1"/>
</dbReference>
<name>A0A9Q0NHM0_9DIPT</name>
<keyword evidence="1" id="KW-0929">Antimicrobial</keyword>
<dbReference type="SUPFAM" id="SSF57048">
    <property type="entry name" value="Gurmarin-like"/>
    <property type="match status" value="1"/>
</dbReference>
<evidence type="ECO:0000313" key="5">
    <source>
        <dbReference type="Proteomes" id="UP001151699"/>
    </source>
</evidence>
<dbReference type="InterPro" id="IPR009101">
    <property type="entry name" value="Gurmarin/antifun_pep"/>
</dbReference>
<evidence type="ECO:0000256" key="1">
    <source>
        <dbReference type="ARBA" id="ARBA00022529"/>
    </source>
</evidence>
<accession>A0A9Q0NHM0</accession>
<keyword evidence="5" id="KW-1185">Reference proteome</keyword>
<dbReference type="InterPro" id="IPR024206">
    <property type="entry name" value="Gurmarin/antimicrobial_peptd"/>
</dbReference>
<sequence>MNEHGDSGGGGRTHVQAHCFLSGRREFNSVLRDFKTIIVEWVSAFQVASHAGLMEVGEIVVLVIVPKMLDISTELIKAISEIKAIEVNACNTIIKMAVLHGQLNDIIDDANSSYSVQLWLSYQFSAFQVASHAGLMEVGEIVVLVIVPKMLDISTELCIPSGEPCRADGSWGNCCSGYCSQNAGYQYGACR</sequence>
<comment type="caution">
    <text evidence="4">The sequence shown here is derived from an EMBL/GenBank/DDBJ whole genome shotgun (WGS) entry which is preliminary data.</text>
</comment>
<dbReference type="EMBL" id="WJQU01000001">
    <property type="protein sequence ID" value="KAJ6649774.1"/>
    <property type="molecule type" value="Genomic_DNA"/>
</dbReference>
<evidence type="ECO:0000256" key="2">
    <source>
        <dbReference type="ARBA" id="ARBA00022854"/>
    </source>
</evidence>
<protein>
    <submittedName>
        <fullName evidence="4">Antimicrobial peptide Alo-3</fullName>
    </submittedName>
</protein>
<dbReference type="OrthoDB" id="4865510at2759"/>
<keyword evidence="2" id="KW-0960">Knottin</keyword>